<evidence type="ECO:0000313" key="1">
    <source>
        <dbReference type="EMBL" id="MCI36516.1"/>
    </source>
</evidence>
<keyword evidence="2" id="KW-1185">Reference proteome</keyword>
<accession>A0A392RLU9</accession>
<dbReference type="AlphaFoldDB" id="A0A392RLU9"/>
<organism evidence="1 2">
    <name type="scientific">Trifolium medium</name>
    <dbReference type="NCBI Taxonomy" id="97028"/>
    <lineage>
        <taxon>Eukaryota</taxon>
        <taxon>Viridiplantae</taxon>
        <taxon>Streptophyta</taxon>
        <taxon>Embryophyta</taxon>
        <taxon>Tracheophyta</taxon>
        <taxon>Spermatophyta</taxon>
        <taxon>Magnoliopsida</taxon>
        <taxon>eudicotyledons</taxon>
        <taxon>Gunneridae</taxon>
        <taxon>Pentapetalae</taxon>
        <taxon>rosids</taxon>
        <taxon>fabids</taxon>
        <taxon>Fabales</taxon>
        <taxon>Fabaceae</taxon>
        <taxon>Papilionoideae</taxon>
        <taxon>50 kb inversion clade</taxon>
        <taxon>NPAAA clade</taxon>
        <taxon>Hologalegina</taxon>
        <taxon>IRL clade</taxon>
        <taxon>Trifolieae</taxon>
        <taxon>Trifolium</taxon>
    </lineage>
</organism>
<comment type="caution">
    <text evidence="1">The sequence shown here is derived from an EMBL/GenBank/DDBJ whole genome shotgun (WGS) entry which is preliminary data.</text>
</comment>
<evidence type="ECO:0000313" key="2">
    <source>
        <dbReference type="Proteomes" id="UP000265520"/>
    </source>
</evidence>
<reference evidence="1 2" key="1">
    <citation type="journal article" date="2018" name="Front. Plant Sci.">
        <title>Red Clover (Trifolium pratense) and Zigzag Clover (T. medium) - A Picture of Genomic Similarities and Differences.</title>
        <authorList>
            <person name="Dluhosova J."/>
            <person name="Istvanek J."/>
            <person name="Nedelnik J."/>
            <person name="Repkova J."/>
        </authorList>
    </citation>
    <scope>NUCLEOTIDE SEQUENCE [LARGE SCALE GENOMIC DNA]</scope>
    <source>
        <strain evidence="2">cv. 10/8</strain>
        <tissue evidence="1">Leaf</tissue>
    </source>
</reference>
<proteinExistence type="predicted"/>
<dbReference type="EMBL" id="LXQA010234486">
    <property type="protein sequence ID" value="MCI36516.1"/>
    <property type="molecule type" value="Genomic_DNA"/>
</dbReference>
<feature type="non-terminal residue" evidence="1">
    <location>
        <position position="38"/>
    </location>
</feature>
<sequence>MQKNWFCSVAGARRDCLGARRRRVLVKLLLLVVVRGAA</sequence>
<dbReference type="Proteomes" id="UP000265520">
    <property type="component" value="Unassembled WGS sequence"/>
</dbReference>
<protein>
    <submittedName>
        <fullName evidence="1">Uncharacterized protein</fullName>
    </submittedName>
</protein>
<name>A0A392RLU9_9FABA</name>